<evidence type="ECO:0000313" key="2">
    <source>
        <dbReference type="Proteomes" id="UP001165101"/>
    </source>
</evidence>
<evidence type="ECO:0000313" key="1">
    <source>
        <dbReference type="EMBL" id="GME91908.1"/>
    </source>
</evidence>
<comment type="caution">
    <text evidence="1">The sequence shown here is derived from an EMBL/GenBank/DDBJ whole genome shotgun (WGS) entry which is preliminary data.</text>
</comment>
<dbReference type="Proteomes" id="UP001165101">
    <property type="component" value="Unassembled WGS sequence"/>
</dbReference>
<protein>
    <submittedName>
        <fullName evidence="1">Unnamed protein product</fullName>
    </submittedName>
</protein>
<proteinExistence type="predicted"/>
<gene>
    <name evidence="1" type="ORF">Cboi01_000250100</name>
</gene>
<accession>A0ACB5TNN4</accession>
<keyword evidence="2" id="KW-1185">Reference proteome</keyword>
<sequence length="418" mass="47170">MSDIPEQDHLKVQTSAQETVNADSETSSLKRTEAAAELSEVPTDKDVEKATYSRGQQSKWLRTRGGDKKPENPRSEAKRQRLQADIQDKWVCFTSDDLKIVTALLTCDDGNPLYNDARRPKKKVAVLMGYCGTGYHGMQLNEGAKTIEGDLFEAMVKAGAISRDNSNDLKKNGFMRAARTDKGVHAAGNVVSLKLIIEDDDIVKKINDNLPEQIRVWGYERTNKSFDCRKMCSSRIYEYLLPTYSLLPPKPTATLAKLIKEAEELFPGKTRDDPEGKAYWAAYEKALRDAGITAEQEETVAEMVANPETTNMITQQIQKDIKAIGYKMRADYRAAPERIQLLRDALQQYLGSRNFHNFTIGKAFKDPSSKRFMKEITVSDPFVIEGTEWVSIKIHGQSFMLHQIRKMIGMATLVIRTD</sequence>
<organism evidence="1 2">
    <name type="scientific">Candida boidinii</name>
    <name type="common">Yeast</name>
    <dbReference type="NCBI Taxonomy" id="5477"/>
    <lineage>
        <taxon>Eukaryota</taxon>
        <taxon>Fungi</taxon>
        <taxon>Dikarya</taxon>
        <taxon>Ascomycota</taxon>
        <taxon>Saccharomycotina</taxon>
        <taxon>Pichiomycetes</taxon>
        <taxon>Pichiales</taxon>
        <taxon>Pichiaceae</taxon>
        <taxon>Ogataea</taxon>
        <taxon>Ogataea/Candida clade</taxon>
    </lineage>
</organism>
<dbReference type="EMBL" id="BSXV01001142">
    <property type="protein sequence ID" value="GME91908.1"/>
    <property type="molecule type" value="Genomic_DNA"/>
</dbReference>
<name>A0ACB5TNN4_CANBO</name>
<reference evidence="1" key="1">
    <citation type="submission" date="2023-04" db="EMBL/GenBank/DDBJ databases">
        <title>Candida boidinii NBRC 1967.</title>
        <authorList>
            <person name="Ichikawa N."/>
            <person name="Sato H."/>
            <person name="Tonouchi N."/>
        </authorList>
    </citation>
    <scope>NUCLEOTIDE SEQUENCE</scope>
    <source>
        <strain evidence="1">NBRC 1967</strain>
    </source>
</reference>